<name>A0AAV9M110_9SOLN</name>
<accession>A0AAV9M110</accession>
<dbReference type="EMBL" id="JAWPEI010000003">
    <property type="protein sequence ID" value="KAK4731413.1"/>
    <property type="molecule type" value="Genomic_DNA"/>
</dbReference>
<dbReference type="AlphaFoldDB" id="A0AAV9M110"/>
<evidence type="ECO:0000313" key="2">
    <source>
        <dbReference type="Proteomes" id="UP001311915"/>
    </source>
</evidence>
<organism evidence="1 2">
    <name type="scientific">Solanum pinnatisectum</name>
    <name type="common">tansyleaf nightshade</name>
    <dbReference type="NCBI Taxonomy" id="50273"/>
    <lineage>
        <taxon>Eukaryota</taxon>
        <taxon>Viridiplantae</taxon>
        <taxon>Streptophyta</taxon>
        <taxon>Embryophyta</taxon>
        <taxon>Tracheophyta</taxon>
        <taxon>Spermatophyta</taxon>
        <taxon>Magnoliopsida</taxon>
        <taxon>eudicotyledons</taxon>
        <taxon>Gunneridae</taxon>
        <taxon>Pentapetalae</taxon>
        <taxon>asterids</taxon>
        <taxon>lamiids</taxon>
        <taxon>Solanales</taxon>
        <taxon>Solanaceae</taxon>
        <taxon>Solanoideae</taxon>
        <taxon>Solaneae</taxon>
        <taxon>Solanum</taxon>
    </lineage>
</organism>
<dbReference type="Proteomes" id="UP001311915">
    <property type="component" value="Unassembled WGS sequence"/>
</dbReference>
<protein>
    <submittedName>
        <fullName evidence="1">Uncharacterized protein</fullName>
    </submittedName>
</protein>
<evidence type="ECO:0000313" key="1">
    <source>
        <dbReference type="EMBL" id="KAK4731413.1"/>
    </source>
</evidence>
<sequence>MSPLFQTCYGTLIVSQRSSTEPYIYSFLDDEPHLWYHKNIMIKMLWLNSFVYYTILSKESMFQDHSE</sequence>
<proteinExistence type="predicted"/>
<comment type="caution">
    <text evidence="1">The sequence shown here is derived from an EMBL/GenBank/DDBJ whole genome shotgun (WGS) entry which is preliminary data.</text>
</comment>
<gene>
    <name evidence="1" type="ORF">R3W88_024401</name>
</gene>
<keyword evidence="2" id="KW-1185">Reference proteome</keyword>
<reference evidence="1 2" key="1">
    <citation type="submission" date="2023-10" db="EMBL/GenBank/DDBJ databases">
        <title>Genome-Wide Identification Analysis in wild type Solanum Pinnatisectum Reveals Some Genes Defensing Phytophthora Infestans.</title>
        <authorList>
            <person name="Sun C."/>
        </authorList>
    </citation>
    <scope>NUCLEOTIDE SEQUENCE [LARGE SCALE GENOMIC DNA]</scope>
    <source>
        <strain evidence="1">LQN</strain>
        <tissue evidence="1">Leaf</tissue>
    </source>
</reference>